<name>A0A3E2HJC0_SCYLI</name>
<dbReference type="Pfam" id="PF09497">
    <property type="entry name" value="Med12"/>
    <property type="match status" value="1"/>
</dbReference>
<feature type="compositionally biased region" description="Polar residues" evidence="12">
    <location>
        <begin position="1"/>
        <end position="17"/>
    </location>
</feature>
<keyword evidence="8" id="KW-0804">Transcription</keyword>
<reference evidence="14 15" key="1">
    <citation type="submission" date="2018-05" db="EMBL/GenBank/DDBJ databases">
        <title>Draft genome sequence of Scytalidium lignicola DSM 105466, a ubiquitous saprotrophic fungus.</title>
        <authorList>
            <person name="Buettner E."/>
            <person name="Gebauer A.M."/>
            <person name="Hofrichter M."/>
            <person name="Liers C."/>
            <person name="Kellner H."/>
        </authorList>
    </citation>
    <scope>NUCLEOTIDE SEQUENCE [LARGE SCALE GENOMIC DNA]</scope>
    <source>
        <strain evidence="14 15">DSM 105466</strain>
    </source>
</reference>
<proteinExistence type="inferred from homology"/>
<protein>
    <recommendedName>
        <fullName evidence="4">Mediator of RNA polymerase II transcription subunit 12</fullName>
    </recommendedName>
    <alternativeName>
        <fullName evidence="11">Mediator complex subunit 12</fullName>
    </alternativeName>
</protein>
<comment type="function">
    <text evidence="10">Component of the SRB8-11 complex. The SRB8-11 complex is a regulatory module of the Mediator complex which is itself involved in regulation of basal and activated RNA polymerase II-dependent transcription. The SRB8-11 complex may be involved in the transcriptional repression of a subset of genes regulated by Mediator. It may inhibit the association of the Mediator complex with RNA polymerase II to form the holoenzyme complex.</text>
</comment>
<dbReference type="EMBL" id="NCSJ02000034">
    <property type="protein sequence ID" value="RFU33508.1"/>
    <property type="molecule type" value="Genomic_DNA"/>
</dbReference>
<evidence type="ECO:0000256" key="7">
    <source>
        <dbReference type="ARBA" id="ARBA00023159"/>
    </source>
</evidence>
<dbReference type="GO" id="GO:0006357">
    <property type="term" value="P:regulation of transcription by RNA polymerase II"/>
    <property type="evidence" value="ECO:0007669"/>
    <property type="project" value="InterPro"/>
</dbReference>
<keyword evidence="6" id="KW-0805">Transcription regulation</keyword>
<feature type="domain" description="Mediator complex subunit Med12" evidence="13">
    <location>
        <begin position="306"/>
        <end position="369"/>
    </location>
</feature>
<feature type="compositionally biased region" description="Polar residues" evidence="12">
    <location>
        <begin position="24"/>
        <end position="36"/>
    </location>
</feature>
<accession>A0A3E2HJC0</accession>
<dbReference type="GO" id="GO:0003712">
    <property type="term" value="F:transcription coregulator activity"/>
    <property type="evidence" value="ECO:0007669"/>
    <property type="project" value="InterPro"/>
</dbReference>
<organism evidence="14 15">
    <name type="scientific">Scytalidium lignicola</name>
    <name type="common">Hyphomycete</name>
    <dbReference type="NCBI Taxonomy" id="5539"/>
    <lineage>
        <taxon>Eukaryota</taxon>
        <taxon>Fungi</taxon>
        <taxon>Dikarya</taxon>
        <taxon>Ascomycota</taxon>
        <taxon>Pezizomycotina</taxon>
        <taxon>Leotiomycetes</taxon>
        <taxon>Leotiomycetes incertae sedis</taxon>
        <taxon>Scytalidium</taxon>
    </lineage>
</organism>
<evidence type="ECO:0000256" key="1">
    <source>
        <dbReference type="ARBA" id="ARBA00004123"/>
    </source>
</evidence>
<evidence type="ECO:0000256" key="5">
    <source>
        <dbReference type="ARBA" id="ARBA00022491"/>
    </source>
</evidence>
<dbReference type="SMART" id="SM01281">
    <property type="entry name" value="Med12"/>
    <property type="match status" value="1"/>
</dbReference>
<feature type="non-terminal residue" evidence="14">
    <location>
        <position position="1552"/>
    </location>
</feature>
<dbReference type="STRING" id="5539.A0A3E2HJC0"/>
<keyword evidence="5" id="KW-0678">Repressor</keyword>
<evidence type="ECO:0000256" key="10">
    <source>
        <dbReference type="ARBA" id="ARBA00025661"/>
    </source>
</evidence>
<keyword evidence="7" id="KW-0010">Activator</keyword>
<dbReference type="OMA" id="YPVRPWE"/>
<dbReference type="GO" id="GO:0016592">
    <property type="term" value="C:mediator complex"/>
    <property type="evidence" value="ECO:0007669"/>
    <property type="project" value="InterPro"/>
</dbReference>
<evidence type="ECO:0000256" key="4">
    <source>
        <dbReference type="ARBA" id="ARBA00019622"/>
    </source>
</evidence>
<dbReference type="Pfam" id="PF25326">
    <property type="entry name" value="ARM_SRB8"/>
    <property type="match status" value="1"/>
</dbReference>
<feature type="region of interest" description="Disordered" evidence="12">
    <location>
        <begin position="1"/>
        <end position="45"/>
    </location>
</feature>
<feature type="region of interest" description="Disordered" evidence="12">
    <location>
        <begin position="156"/>
        <end position="221"/>
    </location>
</feature>
<comment type="subunit">
    <text evidence="3">Component of the SRB8-11 complex, which itself associates with the Mediator complex.</text>
</comment>
<evidence type="ECO:0000256" key="9">
    <source>
        <dbReference type="ARBA" id="ARBA00023242"/>
    </source>
</evidence>
<dbReference type="OrthoDB" id="20828at2759"/>
<evidence type="ECO:0000256" key="6">
    <source>
        <dbReference type="ARBA" id="ARBA00023015"/>
    </source>
</evidence>
<evidence type="ECO:0000256" key="11">
    <source>
        <dbReference type="ARBA" id="ARBA00032010"/>
    </source>
</evidence>
<evidence type="ECO:0000313" key="14">
    <source>
        <dbReference type="EMBL" id="RFU33508.1"/>
    </source>
</evidence>
<comment type="similarity">
    <text evidence="2">Belongs to the Mediator complex subunit 12 family.</text>
</comment>
<feature type="region of interest" description="Disordered" evidence="12">
    <location>
        <begin position="81"/>
        <end position="126"/>
    </location>
</feature>
<evidence type="ECO:0000256" key="12">
    <source>
        <dbReference type="SAM" id="MobiDB-lite"/>
    </source>
</evidence>
<keyword evidence="9" id="KW-0539">Nucleus</keyword>
<comment type="caution">
    <text evidence="14">The sequence shown here is derived from an EMBL/GenBank/DDBJ whole genome shotgun (WGS) entry which is preliminary data.</text>
</comment>
<feature type="non-terminal residue" evidence="14">
    <location>
        <position position="1"/>
    </location>
</feature>
<dbReference type="PANTHER" id="PTHR46567:SF1">
    <property type="entry name" value="MEDIATOR OF RNA POLYMERASE II TRANSCRIPTION SUBUNIT 12"/>
    <property type="match status" value="1"/>
</dbReference>
<gene>
    <name evidence="14" type="ORF">B7463_g2804</name>
</gene>
<sequence length="1552" mass="172586">MTSQQRQPPRRSLTATNPILPPSSHRSLSQQYQLSSPAARRGNDNFVDLTLEDTETVQGQHGTIPRHGNSRLRSQLFQDLRSQASVESPKPTPEKDATVDADAGSDSRVLTDAANTPDSKGLSKGMLDAKTLPEALGTGRVIPIHRGRPLLRFDAPKLDDINPITGEEAPKETTPRPLPLPARPGRHAPPPSDNKARHASSSVAKKDTRPKPYSLTAPTIAPSYANSGTADFFPWTGNHPEDQFSDSIIRQGFLEKNTLAQNEAGSAKASIFPTLKQKSSLQTISSLLTNVLSQRRAHGKITSQSTFKPPPRVTVTDAKRELWLKNLANPDIALRRLNRSIPHGIRGKVLLEQSLSKNIPIARAVWLAKCVGANELRAFRRKGVTGRLTVGGETKWIRDFTICVEQFLESAVGTCGEKDFKQKINYAIRLATHFYAEHLLDLDHYLDWIVSTLENSSQAKLPLWILVAQIYWKDIFKLRKYGRRMAAALLKHFCETLNQVDSDILAPLTDRLKAMLQDLIMLHPDSFVSSKIWIKYSSLIMSSFSSDDPQLISRVTSIDARNRRFPALIVKKEATTRQQVIQVLDQALSQPIGSEFPKQLWEMDESKDMLLQTVIQWSTSCHRSGSTKVFLSTRILRSWSRFGVSVTDAMLDFLDTKACQTGRCRLALYHLVSELTRSGHFSAPKYMQWLIARGGVYAADDVAKDGPCTTRLLAELPAHELSDGMASLRQTLLSRAGFSVEDEEQHTRALMSSINQSLPGMQADVAGGLEIGEFPMYEGDNDRLANAGRTIKSEIGLWLRQKVRLQMIQPTIPPLDDWDASIMKGGTSAITASEFHAVRHYFEEMDDYSMLADTLKIVSSSNDINVLASCVDTLNLHVETFAAIGALKGLFDLFLTRLRPVMEAQDMVPRVLLVALMDLAARIPDHQALAKQLSQDLLRSDRKTAADACSPVSDHMVGVLQTAEADFTTEFDKILTSGNSMDQATLERLFQRIILRLEDSWGKSSKQVIGCGQFLIKLRTFDAENFDILMAAWVYRFKQLTNRPTMMEVFGPLISFGCLSLKTAIAEGVPKPKSGDSRPNEMDIRIVKEALDLLISPLILPEDMKMDCYRFRIKQKQFQKDYPLETLSVFRAAASQLGLPTSSQAPDDIAAIGYLISSVEVYELFQRLALIDVDSTCKALVSPISKSDGIQGSKIIDSIIDKLLIPERRVDEAEHISIKHVLESANDLTLPFCRLKLAAMFGAVDENSNSDTTRNERLDVLDESIASAVASGDTTWVCIVPLLGVPIARHLRQRAEAQFFSLFQSLRSAPRDDEANINNRVTLGENMLRVIDAAAYSIPAAGSANTSVAGSDLSSDTVKVLNKIWLLSSSGMPEMKTTALNRWLPLILSFISIHTASFNQSKRGLEQRAKAIFALATIFLELQALHTHTEETVIIMERTYDLAMHLVDDLPDDIRQVCIRGMRETINKPQISYLLSYATNPTDWLVWRRKVKQGMTSDPTSGTKASTANSMTTKEKLVPFPLRRWEMLSDPTPNMAENDTSLTLTLFGAGRK</sequence>
<evidence type="ECO:0000256" key="8">
    <source>
        <dbReference type="ARBA" id="ARBA00023163"/>
    </source>
</evidence>
<keyword evidence="15" id="KW-1185">Reference proteome</keyword>
<dbReference type="Proteomes" id="UP000258309">
    <property type="component" value="Unassembled WGS sequence"/>
</dbReference>
<evidence type="ECO:0000313" key="15">
    <source>
        <dbReference type="Proteomes" id="UP000258309"/>
    </source>
</evidence>
<feature type="compositionally biased region" description="Pro residues" evidence="12">
    <location>
        <begin position="176"/>
        <end position="192"/>
    </location>
</feature>
<evidence type="ECO:0000256" key="2">
    <source>
        <dbReference type="ARBA" id="ARBA00010289"/>
    </source>
</evidence>
<evidence type="ECO:0000256" key="3">
    <source>
        <dbReference type="ARBA" id="ARBA00011629"/>
    </source>
</evidence>
<comment type="subcellular location">
    <subcellularLocation>
        <location evidence="1">Nucleus</location>
    </subcellularLocation>
</comment>
<evidence type="ECO:0000259" key="13">
    <source>
        <dbReference type="SMART" id="SM01281"/>
    </source>
</evidence>
<dbReference type="InterPro" id="IPR057344">
    <property type="entry name" value="ARM_SRB8"/>
</dbReference>
<dbReference type="InterPro" id="IPR019035">
    <property type="entry name" value="Mediator_Med12"/>
</dbReference>
<dbReference type="PANTHER" id="PTHR46567">
    <property type="entry name" value="MEDIATOR OF RNA POLYMERASE II TRANSCRIPTION SUBUNIT 12"/>
    <property type="match status" value="1"/>
</dbReference>